<reference evidence="7" key="1">
    <citation type="submission" date="2019-04" db="EMBL/GenBank/DDBJ databases">
        <title>Friends and foes A comparative genomics study of 23 Aspergillus species from section Flavi.</title>
        <authorList>
            <consortium name="DOE Joint Genome Institute"/>
            <person name="Kjaerbolling I."/>
            <person name="Vesth T."/>
            <person name="Frisvad J.C."/>
            <person name="Nybo J.L."/>
            <person name="Theobald S."/>
            <person name="Kildgaard S."/>
            <person name="Isbrandt T."/>
            <person name="Kuo A."/>
            <person name="Sato A."/>
            <person name="Lyhne E.K."/>
            <person name="Kogle M.E."/>
            <person name="Wiebenga A."/>
            <person name="Kun R.S."/>
            <person name="Lubbers R.J."/>
            <person name="Makela M.R."/>
            <person name="Barry K."/>
            <person name="Chovatia M."/>
            <person name="Clum A."/>
            <person name="Daum C."/>
            <person name="Haridas S."/>
            <person name="He G."/>
            <person name="LaButti K."/>
            <person name="Lipzen A."/>
            <person name="Mondo S."/>
            <person name="Riley R."/>
            <person name="Salamov A."/>
            <person name="Simmons B.A."/>
            <person name="Magnuson J.K."/>
            <person name="Henrissat B."/>
            <person name="Mortensen U.H."/>
            <person name="Larsen T.O."/>
            <person name="Devries R.P."/>
            <person name="Grigoriev I.V."/>
            <person name="Machida M."/>
            <person name="Baker S.E."/>
            <person name="Andersen M.R."/>
        </authorList>
    </citation>
    <scope>NUCLEOTIDE SEQUENCE [LARGE SCALE GENOMIC DNA]</scope>
    <source>
        <strain evidence="7">CBS 121.62</strain>
    </source>
</reference>
<evidence type="ECO:0000256" key="1">
    <source>
        <dbReference type="ARBA" id="ARBA00004123"/>
    </source>
</evidence>
<dbReference type="Proteomes" id="UP000325434">
    <property type="component" value="Unassembled WGS sequence"/>
</dbReference>
<dbReference type="PANTHER" id="PTHR37534:SF39">
    <property type="entry name" value="TRANSCRIPTION FACTOR DOMAIN-CONTAINING PROTEIN"/>
    <property type="match status" value="1"/>
</dbReference>
<organism evidence="7">
    <name type="scientific">Aspergillus flavus</name>
    <dbReference type="NCBI Taxonomy" id="5059"/>
    <lineage>
        <taxon>Eukaryota</taxon>
        <taxon>Fungi</taxon>
        <taxon>Dikarya</taxon>
        <taxon>Ascomycota</taxon>
        <taxon>Pezizomycotina</taxon>
        <taxon>Eurotiomycetes</taxon>
        <taxon>Eurotiomycetidae</taxon>
        <taxon>Eurotiales</taxon>
        <taxon>Aspergillaceae</taxon>
        <taxon>Aspergillus</taxon>
        <taxon>Aspergillus subgen. Circumdati</taxon>
    </lineage>
</organism>
<keyword evidence="5" id="KW-0539">Nucleus</keyword>
<feature type="domain" description="Zn(2)-C6 fungal-type" evidence="6">
    <location>
        <begin position="4"/>
        <end position="32"/>
    </location>
</feature>
<protein>
    <submittedName>
        <fullName evidence="7">Fungal-specific transcription factor domain-containing protein</fullName>
    </submittedName>
</protein>
<dbReference type="AlphaFoldDB" id="A0A5N6H9H3"/>
<name>A0A5N6H9H3_ASPFL</name>
<dbReference type="Pfam" id="PF00172">
    <property type="entry name" value="Zn_clus"/>
    <property type="match status" value="1"/>
</dbReference>
<dbReference type="PROSITE" id="PS00463">
    <property type="entry name" value="ZN2_CY6_FUNGAL_1"/>
    <property type="match status" value="1"/>
</dbReference>
<accession>A0A5N6H9H3</accession>
<comment type="subcellular location">
    <subcellularLocation>
        <location evidence="1">Nucleus</location>
    </subcellularLocation>
</comment>
<keyword evidence="3" id="KW-0238">DNA-binding</keyword>
<dbReference type="InterPro" id="IPR021858">
    <property type="entry name" value="Fun_TF"/>
</dbReference>
<dbReference type="Gene3D" id="4.10.240.10">
    <property type="entry name" value="Zn(2)-C6 fungal-type DNA-binding domain"/>
    <property type="match status" value="1"/>
</dbReference>
<evidence type="ECO:0000256" key="4">
    <source>
        <dbReference type="ARBA" id="ARBA00023163"/>
    </source>
</evidence>
<gene>
    <name evidence="7" type="ORF">BDV35DRAFT_345271</name>
</gene>
<dbReference type="PANTHER" id="PTHR37534">
    <property type="entry name" value="TRANSCRIPTIONAL ACTIVATOR PROTEIN UGA3"/>
    <property type="match status" value="1"/>
</dbReference>
<dbReference type="SUPFAM" id="SSF57701">
    <property type="entry name" value="Zn2/Cys6 DNA-binding domain"/>
    <property type="match status" value="1"/>
</dbReference>
<evidence type="ECO:0000256" key="5">
    <source>
        <dbReference type="ARBA" id="ARBA00023242"/>
    </source>
</evidence>
<evidence type="ECO:0000259" key="6">
    <source>
        <dbReference type="PROSITE" id="PS50048"/>
    </source>
</evidence>
<dbReference type="InterPro" id="IPR036864">
    <property type="entry name" value="Zn2-C6_fun-type_DNA-bd_sf"/>
</dbReference>
<dbReference type="GO" id="GO:0045944">
    <property type="term" value="P:positive regulation of transcription by RNA polymerase II"/>
    <property type="evidence" value="ECO:0007669"/>
    <property type="project" value="TreeGrafter"/>
</dbReference>
<dbReference type="SMART" id="SM00066">
    <property type="entry name" value="GAL4"/>
    <property type="match status" value="1"/>
</dbReference>
<sequence length="466" mass="52054">MARSCGTCRDRRISCDRATPTCGQCARSNRLCKGYGVRLSWPKASNSKRAVVGVPSYGRRPNRRLLGPNLVNVSDFDIKMHYYLANSISSDYIPLTLRIPVPLRAVHYGVTEPELITYFESTASKALATLAHDSPSLGRTILRMALTNDSASSAAVREALLAFASVHRHGLQSQGFEFKISAIRALGKASHTNIGVTEALQHVAACMLLCAFEIHTASCTSSQWWCHVNGVKQVLNASALLPFRNDSSFAALLDWVFHHETLGWFSFLHWRPEIQLQENCRSAFCTGRDYLLPTSSNKLLRLFKECCYILAMNSDLGPLLPRLHTLAENITNLHLPDTPHRTTLELFRLSMLIWLNRMAGSTLEPQSTTDARVQRALHILSDLKTCPRQLPLFIIGCEARTDEDRCMILELMNRTEASASSRSMFIVKALTEAVWKQDDLAGERELGYREKITAIVSVCSLLPTFA</sequence>
<evidence type="ECO:0000313" key="7">
    <source>
        <dbReference type="EMBL" id="KAB8249203.1"/>
    </source>
</evidence>
<proteinExistence type="predicted"/>
<evidence type="ECO:0000256" key="2">
    <source>
        <dbReference type="ARBA" id="ARBA00023015"/>
    </source>
</evidence>
<dbReference type="GO" id="GO:0005634">
    <property type="term" value="C:nucleus"/>
    <property type="evidence" value="ECO:0007669"/>
    <property type="project" value="UniProtKB-SubCell"/>
</dbReference>
<dbReference type="GO" id="GO:0008270">
    <property type="term" value="F:zinc ion binding"/>
    <property type="evidence" value="ECO:0007669"/>
    <property type="project" value="InterPro"/>
</dbReference>
<keyword evidence="2" id="KW-0805">Transcription regulation</keyword>
<dbReference type="CDD" id="cd00067">
    <property type="entry name" value="GAL4"/>
    <property type="match status" value="1"/>
</dbReference>
<dbReference type="InterPro" id="IPR001138">
    <property type="entry name" value="Zn2Cys6_DnaBD"/>
</dbReference>
<dbReference type="EMBL" id="ML734573">
    <property type="protein sequence ID" value="KAB8249203.1"/>
    <property type="molecule type" value="Genomic_DNA"/>
</dbReference>
<dbReference type="GO" id="GO:0000981">
    <property type="term" value="F:DNA-binding transcription factor activity, RNA polymerase II-specific"/>
    <property type="evidence" value="ECO:0007669"/>
    <property type="project" value="InterPro"/>
</dbReference>
<dbReference type="PROSITE" id="PS50048">
    <property type="entry name" value="ZN2_CY6_FUNGAL_2"/>
    <property type="match status" value="1"/>
</dbReference>
<keyword evidence="4" id="KW-0804">Transcription</keyword>
<dbReference type="VEuPathDB" id="FungiDB:AFLA_005019"/>
<dbReference type="VEuPathDB" id="FungiDB:F9C07_6573"/>
<dbReference type="GO" id="GO:0000976">
    <property type="term" value="F:transcription cis-regulatory region binding"/>
    <property type="evidence" value="ECO:0007669"/>
    <property type="project" value="TreeGrafter"/>
</dbReference>
<dbReference type="Pfam" id="PF11951">
    <property type="entry name" value="Fungal_trans_2"/>
    <property type="match status" value="2"/>
</dbReference>
<evidence type="ECO:0000256" key="3">
    <source>
        <dbReference type="ARBA" id="ARBA00023125"/>
    </source>
</evidence>